<proteinExistence type="predicted"/>
<sequence length="650" mass="74906">MIDSASLLPITPSSHITTFYGHKKKSILDRTDQIQKAAQEYIPKRDERARSLLNAARFDLALKEAMLIQALAPTSSRAVVVCEKALEIVPPTDPGYTKLKTNRIQALNVSDKRIDFITHLFPDIVMTHIIPLLCENVKWNHSTGCPYMYVSRRWRQLISDCNMLEYQITLHEYFPSWDQFSELMQFAPHVKGLSISNDSDMVSDTHAILVSNPQYANLKTLVYTGRGYLSENSITYAFERVGRTLTHLKLDYNRGDRKSWLRLGYILATCPNLESLVISGVDIQGPSVLSSDYKKLTWLTIYDHDRDYIPYTTIANILCHLPSLKEVHLIPMVENGIYPIVSKYGKQLKILSHGLALKSNPQLKIMSTPRTLYWAPIIDVVALLNANCETLVEVTILGHGRWKSRRPDMNPLHALKHITYIHIQPFNEDMRMLATWILDRVPNIQILFTVSRCLSDIVLFDAIIRLEHIQVLCLTANINHTKWLRELLLHHIQLVHRSKIEWLQLTFHGYYESMEHPFPWLYILGHLPRLRLLGISLPEMRNHAIYRDLAITIANDCPTIESLDLVYNSARLPEGALVPLQLHPNIKELVICNPKVTNCDLYGLTEFKTLKRLILRVQLEDRTIIQVLKKHIPRVEYLGHDGMPKSFFEE</sequence>
<comment type="caution">
    <text evidence="1">The sequence shown here is derived from an EMBL/GenBank/DDBJ whole genome shotgun (WGS) entry which is preliminary data.</text>
</comment>
<organism evidence="1 2">
    <name type="scientific">Lichtheimia corymbifera JMRC:FSU:9682</name>
    <dbReference type="NCBI Taxonomy" id="1263082"/>
    <lineage>
        <taxon>Eukaryota</taxon>
        <taxon>Fungi</taxon>
        <taxon>Fungi incertae sedis</taxon>
        <taxon>Mucoromycota</taxon>
        <taxon>Mucoromycotina</taxon>
        <taxon>Mucoromycetes</taxon>
        <taxon>Mucorales</taxon>
        <taxon>Lichtheimiaceae</taxon>
        <taxon>Lichtheimia</taxon>
    </lineage>
</organism>
<dbReference type="EMBL" id="CBTN010000111">
    <property type="protein sequence ID" value="CDH60855.1"/>
    <property type="molecule type" value="Genomic_DNA"/>
</dbReference>
<dbReference type="InterPro" id="IPR032675">
    <property type="entry name" value="LRR_dom_sf"/>
</dbReference>
<dbReference type="Proteomes" id="UP000027586">
    <property type="component" value="Unassembled WGS sequence"/>
</dbReference>
<protein>
    <submittedName>
        <fullName evidence="1">Uncharacterized protein</fullName>
    </submittedName>
</protein>
<dbReference type="Gene3D" id="3.80.10.10">
    <property type="entry name" value="Ribonuclease Inhibitor"/>
    <property type="match status" value="2"/>
</dbReference>
<reference evidence="1" key="1">
    <citation type="submission" date="2013-08" db="EMBL/GenBank/DDBJ databases">
        <title>Gene expansion shapes genome architecture in the human pathogen Lichtheimia corymbifera: an evolutionary genomics analysis in the ancient terrestrial Mucorales (Mucoromycotina).</title>
        <authorList>
            <person name="Schwartze V.U."/>
            <person name="Winter S."/>
            <person name="Shelest E."/>
            <person name="Marcet-Houben M."/>
            <person name="Horn F."/>
            <person name="Wehner S."/>
            <person name="Hoffmann K."/>
            <person name="Riege K."/>
            <person name="Sammeth M."/>
            <person name="Nowrousian M."/>
            <person name="Valiante V."/>
            <person name="Linde J."/>
            <person name="Jacobsen I.D."/>
            <person name="Marz M."/>
            <person name="Brakhage A.A."/>
            <person name="Gabaldon T."/>
            <person name="Bocker S."/>
            <person name="Voigt K."/>
        </authorList>
    </citation>
    <scope>NUCLEOTIDE SEQUENCE [LARGE SCALE GENOMIC DNA]</scope>
    <source>
        <strain evidence="1">FSU 9682</strain>
    </source>
</reference>
<gene>
    <name evidence="1" type="ORF">LCOR_11631.1</name>
</gene>
<keyword evidence="2" id="KW-1185">Reference proteome</keyword>
<dbReference type="AlphaFoldDB" id="A0A068SFS2"/>
<dbReference type="SUPFAM" id="SSF52047">
    <property type="entry name" value="RNI-like"/>
    <property type="match status" value="1"/>
</dbReference>
<dbReference type="OrthoDB" id="2245317at2759"/>
<accession>A0A068SFS2</accession>
<name>A0A068SFS2_9FUNG</name>
<dbReference type="VEuPathDB" id="FungiDB:LCOR_11631.1"/>
<evidence type="ECO:0000313" key="2">
    <source>
        <dbReference type="Proteomes" id="UP000027586"/>
    </source>
</evidence>
<evidence type="ECO:0000313" key="1">
    <source>
        <dbReference type="EMBL" id="CDH60855.1"/>
    </source>
</evidence>